<dbReference type="Proteomes" id="UP000014585">
    <property type="component" value="Unassembled WGS sequence"/>
</dbReference>
<comment type="caution">
    <text evidence="1">The sequence shown here is derived from an EMBL/GenBank/DDBJ whole genome shotgun (WGS) entry which is preliminary data.</text>
</comment>
<dbReference type="HOGENOM" id="CLU_3286836_0_0_6"/>
<accession>S3J1X8</accession>
<proteinExistence type="predicted"/>
<gene>
    <name evidence="1" type="ORF">HMPREF0201_01326</name>
</gene>
<sequence>MPTVCDKKKRLTLTSGLFYFFAIKKQGRSPVFKRFRQTSC</sequence>
<dbReference type="EMBL" id="ATDT01000006">
    <property type="protein sequence ID" value="EPF18721.1"/>
    <property type="molecule type" value="Genomic_DNA"/>
</dbReference>
<dbReference type="AlphaFoldDB" id="S3J1X8"/>
<reference evidence="1 2" key="1">
    <citation type="submission" date="2013-04" db="EMBL/GenBank/DDBJ databases">
        <authorList>
            <person name="Weinstock G."/>
            <person name="Sodergren E."/>
            <person name="Lobos E.A."/>
            <person name="Fulton L."/>
            <person name="Fulton R."/>
            <person name="Courtney L."/>
            <person name="Fronick C."/>
            <person name="O'Laughlin M."/>
            <person name="Godfrey J."/>
            <person name="Wilson R.M."/>
            <person name="Miner T."/>
            <person name="Farmer C."/>
            <person name="Delehaunty K."/>
            <person name="Cordes M."/>
            <person name="Minx P."/>
            <person name="Tomlinson C."/>
            <person name="Chen J."/>
            <person name="Wollam A."/>
            <person name="Pepin K.H."/>
            <person name="Palsikar V.B."/>
            <person name="Zhang X."/>
            <person name="Suruliraj S."/>
            <person name="Perna N.T."/>
            <person name="Plunkett G."/>
            <person name="Warren W."/>
            <person name="Mitreva M."/>
            <person name="Mardis E.R."/>
            <person name="Wilson R.K."/>
        </authorList>
    </citation>
    <scope>NUCLEOTIDE SEQUENCE [LARGE SCALE GENOMIC DNA]</scope>
    <source>
        <strain evidence="1 2">DSM 4568</strain>
    </source>
</reference>
<name>S3J1X8_9ENTR</name>
<evidence type="ECO:0000313" key="2">
    <source>
        <dbReference type="Proteomes" id="UP000014585"/>
    </source>
</evidence>
<organism evidence="1 2">
    <name type="scientific">Cedecea davisae DSM 4568</name>
    <dbReference type="NCBI Taxonomy" id="566551"/>
    <lineage>
        <taxon>Bacteria</taxon>
        <taxon>Pseudomonadati</taxon>
        <taxon>Pseudomonadota</taxon>
        <taxon>Gammaproteobacteria</taxon>
        <taxon>Enterobacterales</taxon>
        <taxon>Enterobacteriaceae</taxon>
        <taxon>Cedecea</taxon>
    </lineage>
</organism>
<evidence type="ECO:0000313" key="1">
    <source>
        <dbReference type="EMBL" id="EPF18721.1"/>
    </source>
</evidence>
<protein>
    <submittedName>
        <fullName evidence="1">Uncharacterized protein</fullName>
    </submittedName>
</protein>